<dbReference type="Proteomes" id="UP001187315">
    <property type="component" value="Unassembled WGS sequence"/>
</dbReference>
<name>A0AA88M7D6_TACVA</name>
<accession>A0AA88M7D6</accession>
<proteinExistence type="predicted"/>
<evidence type="ECO:0000313" key="2">
    <source>
        <dbReference type="EMBL" id="KAK2832287.1"/>
    </source>
</evidence>
<dbReference type="AlphaFoldDB" id="A0AA88M7D6"/>
<dbReference type="EMBL" id="JAVHJS010000016">
    <property type="protein sequence ID" value="KAK2832287.1"/>
    <property type="molecule type" value="Genomic_DNA"/>
</dbReference>
<evidence type="ECO:0000256" key="1">
    <source>
        <dbReference type="SAM" id="MobiDB-lite"/>
    </source>
</evidence>
<protein>
    <submittedName>
        <fullName evidence="2">Uncharacterized protein</fullName>
    </submittedName>
</protein>
<organism evidence="2 3">
    <name type="scientific">Tachysurus vachellii</name>
    <name type="common">Darkbarbel catfish</name>
    <name type="synonym">Pelteobagrus vachellii</name>
    <dbReference type="NCBI Taxonomy" id="175792"/>
    <lineage>
        <taxon>Eukaryota</taxon>
        <taxon>Metazoa</taxon>
        <taxon>Chordata</taxon>
        <taxon>Craniata</taxon>
        <taxon>Vertebrata</taxon>
        <taxon>Euteleostomi</taxon>
        <taxon>Actinopterygii</taxon>
        <taxon>Neopterygii</taxon>
        <taxon>Teleostei</taxon>
        <taxon>Ostariophysi</taxon>
        <taxon>Siluriformes</taxon>
        <taxon>Bagridae</taxon>
        <taxon>Tachysurus</taxon>
    </lineage>
</organism>
<feature type="compositionally biased region" description="Polar residues" evidence="1">
    <location>
        <begin position="21"/>
        <end position="36"/>
    </location>
</feature>
<comment type="caution">
    <text evidence="2">The sequence shown here is derived from an EMBL/GenBank/DDBJ whole genome shotgun (WGS) entry which is preliminary data.</text>
</comment>
<sequence length="52" mass="5796">MQRWSTTAGLTKPNIALGLKWTSSSSQPDSGCSHPTTPERWSFGRKQKEDDC</sequence>
<evidence type="ECO:0000313" key="3">
    <source>
        <dbReference type="Proteomes" id="UP001187315"/>
    </source>
</evidence>
<gene>
    <name evidence="2" type="ORF">Q7C36_015749</name>
</gene>
<reference evidence="2" key="1">
    <citation type="submission" date="2023-08" db="EMBL/GenBank/DDBJ databases">
        <title>Pelteobagrus vachellii genome.</title>
        <authorList>
            <person name="Liu H."/>
        </authorList>
    </citation>
    <scope>NUCLEOTIDE SEQUENCE</scope>
    <source>
        <strain evidence="2">PRFRI_2022a</strain>
        <tissue evidence="2">Muscle</tissue>
    </source>
</reference>
<feature type="region of interest" description="Disordered" evidence="1">
    <location>
        <begin position="20"/>
        <end position="52"/>
    </location>
</feature>
<keyword evidence="3" id="KW-1185">Reference proteome</keyword>